<evidence type="ECO:0000256" key="1">
    <source>
        <dbReference type="SAM" id="MobiDB-lite"/>
    </source>
</evidence>
<dbReference type="AlphaFoldDB" id="A0AAD4D3E8"/>
<evidence type="ECO:0000313" key="3">
    <source>
        <dbReference type="Proteomes" id="UP001194580"/>
    </source>
</evidence>
<comment type="caution">
    <text evidence="2">The sequence shown here is derived from an EMBL/GenBank/DDBJ whole genome shotgun (WGS) entry which is preliminary data.</text>
</comment>
<evidence type="ECO:0000313" key="2">
    <source>
        <dbReference type="EMBL" id="KAG0254588.1"/>
    </source>
</evidence>
<dbReference type="EMBL" id="JAAAIL010002775">
    <property type="protein sequence ID" value="KAG0254588.1"/>
    <property type="molecule type" value="Genomic_DNA"/>
</dbReference>
<feature type="compositionally biased region" description="Polar residues" evidence="1">
    <location>
        <begin position="72"/>
        <end position="96"/>
    </location>
</feature>
<feature type="region of interest" description="Disordered" evidence="1">
    <location>
        <begin position="67"/>
        <end position="99"/>
    </location>
</feature>
<dbReference type="Proteomes" id="UP001194580">
    <property type="component" value="Unassembled WGS sequence"/>
</dbReference>
<gene>
    <name evidence="2" type="ORF">BGZ95_005979</name>
</gene>
<name>A0AAD4D3E8_9FUNG</name>
<organism evidence="2 3">
    <name type="scientific">Linnemannia exigua</name>
    <dbReference type="NCBI Taxonomy" id="604196"/>
    <lineage>
        <taxon>Eukaryota</taxon>
        <taxon>Fungi</taxon>
        <taxon>Fungi incertae sedis</taxon>
        <taxon>Mucoromycota</taxon>
        <taxon>Mortierellomycotina</taxon>
        <taxon>Mortierellomycetes</taxon>
        <taxon>Mortierellales</taxon>
        <taxon>Mortierellaceae</taxon>
        <taxon>Linnemannia</taxon>
    </lineage>
</organism>
<keyword evidence="3" id="KW-1185">Reference proteome</keyword>
<accession>A0AAD4D3E8</accession>
<sequence>MASYNWKEIAPFLDVIDLSRIKTVDYIPPDVNYANLLQRCRALHSLNISLLDEASFDWAVQEKKDAERFEQGSDSSNPVPASANNPAHSHPVTSKTPLPRPAYQTHGLVQLAKVTIKECSMPAQNINAIVFAFNQSLEDLKIQQFQESHNVQTIHLGQGWSGLSSLRNLELHAP</sequence>
<reference evidence="2" key="1">
    <citation type="journal article" date="2020" name="Fungal Divers.">
        <title>Resolving the Mortierellaceae phylogeny through synthesis of multi-gene phylogenetics and phylogenomics.</title>
        <authorList>
            <person name="Vandepol N."/>
            <person name="Liber J."/>
            <person name="Desiro A."/>
            <person name="Na H."/>
            <person name="Kennedy M."/>
            <person name="Barry K."/>
            <person name="Grigoriev I.V."/>
            <person name="Miller A.N."/>
            <person name="O'Donnell K."/>
            <person name="Stajich J.E."/>
            <person name="Bonito G."/>
        </authorList>
    </citation>
    <scope>NUCLEOTIDE SEQUENCE</scope>
    <source>
        <strain evidence="2">NRRL 28262</strain>
    </source>
</reference>
<proteinExistence type="predicted"/>
<feature type="non-terminal residue" evidence="2">
    <location>
        <position position="174"/>
    </location>
</feature>
<protein>
    <submittedName>
        <fullName evidence="2">Uncharacterized protein</fullName>
    </submittedName>
</protein>